<name>A0A918IQI0_9RHOB</name>
<dbReference type="PROSITE" id="PS01117">
    <property type="entry name" value="HTH_MARR_1"/>
    <property type="match status" value="1"/>
</dbReference>
<dbReference type="InterPro" id="IPR036388">
    <property type="entry name" value="WH-like_DNA-bd_sf"/>
</dbReference>
<dbReference type="InterPro" id="IPR023187">
    <property type="entry name" value="Tscrpt_reg_MarR-type_CS"/>
</dbReference>
<gene>
    <name evidence="5" type="ORF">GCM10011452_13730</name>
</gene>
<dbReference type="SUPFAM" id="SSF46785">
    <property type="entry name" value="Winged helix' DNA-binding domain"/>
    <property type="match status" value="1"/>
</dbReference>
<evidence type="ECO:0000313" key="5">
    <source>
        <dbReference type="EMBL" id="GGW26643.1"/>
    </source>
</evidence>
<dbReference type="PRINTS" id="PR00598">
    <property type="entry name" value="HTHMARR"/>
</dbReference>
<keyword evidence="1" id="KW-0805">Transcription regulation</keyword>
<dbReference type="PANTHER" id="PTHR33164">
    <property type="entry name" value="TRANSCRIPTIONAL REGULATOR, MARR FAMILY"/>
    <property type="match status" value="1"/>
</dbReference>
<dbReference type="PROSITE" id="PS50995">
    <property type="entry name" value="HTH_MARR_2"/>
    <property type="match status" value="1"/>
</dbReference>
<comment type="caution">
    <text evidence="5">The sequence shown here is derived from an EMBL/GenBank/DDBJ whole genome shotgun (WGS) entry which is preliminary data.</text>
</comment>
<dbReference type="GO" id="GO:0006950">
    <property type="term" value="P:response to stress"/>
    <property type="evidence" value="ECO:0007669"/>
    <property type="project" value="TreeGrafter"/>
</dbReference>
<keyword evidence="2" id="KW-0238">DNA-binding</keyword>
<feature type="domain" description="HTH marR-type" evidence="4">
    <location>
        <begin position="10"/>
        <end position="139"/>
    </location>
</feature>
<evidence type="ECO:0000259" key="4">
    <source>
        <dbReference type="PROSITE" id="PS50995"/>
    </source>
</evidence>
<dbReference type="Pfam" id="PF12802">
    <property type="entry name" value="MarR_2"/>
    <property type="match status" value="1"/>
</dbReference>
<reference evidence="5" key="2">
    <citation type="submission" date="2020-09" db="EMBL/GenBank/DDBJ databases">
        <authorList>
            <person name="Sun Q."/>
            <person name="Kim S."/>
        </authorList>
    </citation>
    <scope>NUCLEOTIDE SEQUENCE</scope>
    <source>
        <strain evidence="5">KCTC 23714</strain>
    </source>
</reference>
<dbReference type="EMBL" id="BMYQ01000002">
    <property type="protein sequence ID" value="GGW26643.1"/>
    <property type="molecule type" value="Genomic_DNA"/>
</dbReference>
<keyword evidence="3" id="KW-0804">Transcription</keyword>
<accession>A0A918IQI0</accession>
<dbReference type="SMART" id="SM00347">
    <property type="entry name" value="HTH_MARR"/>
    <property type="match status" value="1"/>
</dbReference>
<dbReference type="RefSeq" id="WP_189633091.1">
    <property type="nucleotide sequence ID" value="NZ_BMYQ01000002.1"/>
</dbReference>
<organism evidence="5 6">
    <name type="scientific">Gemmobacter lanyuensis</name>
    <dbReference type="NCBI Taxonomy" id="1054497"/>
    <lineage>
        <taxon>Bacteria</taxon>
        <taxon>Pseudomonadati</taxon>
        <taxon>Pseudomonadota</taxon>
        <taxon>Alphaproteobacteria</taxon>
        <taxon>Rhodobacterales</taxon>
        <taxon>Paracoccaceae</taxon>
        <taxon>Gemmobacter</taxon>
    </lineage>
</organism>
<evidence type="ECO:0000256" key="1">
    <source>
        <dbReference type="ARBA" id="ARBA00023015"/>
    </source>
</evidence>
<protein>
    <submittedName>
        <fullName evidence="5">Transcriptional regulator</fullName>
    </submittedName>
</protein>
<dbReference type="InterPro" id="IPR000835">
    <property type="entry name" value="HTH_MarR-typ"/>
</dbReference>
<dbReference type="GO" id="GO:0003677">
    <property type="term" value="F:DNA binding"/>
    <property type="evidence" value="ECO:0007669"/>
    <property type="project" value="UniProtKB-KW"/>
</dbReference>
<dbReference type="InterPro" id="IPR036390">
    <property type="entry name" value="WH_DNA-bd_sf"/>
</dbReference>
<sequence length="139" mass="15479">MDDANPYVLDDQVGYLLRRVTQRHLAIFSEHIPELTTMQFAVLVRLHQGGPMSQNHLGRAASMDAATVKGVVGRLEVLGHVRREADPGDRRRLTVAITPQGCDLVARCYETAVKVTDATLHPLNDKERQQLMALLARLT</sequence>
<dbReference type="GO" id="GO:0003700">
    <property type="term" value="F:DNA-binding transcription factor activity"/>
    <property type="evidence" value="ECO:0007669"/>
    <property type="project" value="InterPro"/>
</dbReference>
<dbReference type="Proteomes" id="UP000628984">
    <property type="component" value="Unassembled WGS sequence"/>
</dbReference>
<dbReference type="AlphaFoldDB" id="A0A918IQI0"/>
<evidence type="ECO:0000256" key="3">
    <source>
        <dbReference type="ARBA" id="ARBA00023163"/>
    </source>
</evidence>
<evidence type="ECO:0000256" key="2">
    <source>
        <dbReference type="ARBA" id="ARBA00023125"/>
    </source>
</evidence>
<proteinExistence type="predicted"/>
<dbReference type="InterPro" id="IPR039422">
    <property type="entry name" value="MarR/SlyA-like"/>
</dbReference>
<keyword evidence="6" id="KW-1185">Reference proteome</keyword>
<dbReference type="PANTHER" id="PTHR33164:SF95">
    <property type="entry name" value="TRANSCRIPTIONAL REGULATOR"/>
    <property type="match status" value="1"/>
</dbReference>
<dbReference type="Gene3D" id="1.10.10.10">
    <property type="entry name" value="Winged helix-like DNA-binding domain superfamily/Winged helix DNA-binding domain"/>
    <property type="match status" value="1"/>
</dbReference>
<reference evidence="5" key="1">
    <citation type="journal article" date="2014" name="Int. J. Syst. Evol. Microbiol.">
        <title>Complete genome sequence of Corynebacterium casei LMG S-19264T (=DSM 44701T), isolated from a smear-ripened cheese.</title>
        <authorList>
            <consortium name="US DOE Joint Genome Institute (JGI-PGF)"/>
            <person name="Walter F."/>
            <person name="Albersmeier A."/>
            <person name="Kalinowski J."/>
            <person name="Ruckert C."/>
        </authorList>
    </citation>
    <scope>NUCLEOTIDE SEQUENCE</scope>
    <source>
        <strain evidence="5">KCTC 23714</strain>
    </source>
</reference>
<evidence type="ECO:0000313" key="6">
    <source>
        <dbReference type="Proteomes" id="UP000628984"/>
    </source>
</evidence>